<protein>
    <submittedName>
        <fullName evidence="1">Phospholipase/carboxylesterase</fullName>
    </submittedName>
</protein>
<keyword evidence="2" id="KW-1185">Reference proteome</keyword>
<evidence type="ECO:0000313" key="2">
    <source>
        <dbReference type="Proteomes" id="UP001497700"/>
    </source>
</evidence>
<name>A0ACB9Z0L9_9PEZI</name>
<reference evidence="1 2" key="1">
    <citation type="journal article" date="2022" name="New Phytol.">
        <title>Ecological generalism drives hyperdiversity of secondary metabolite gene clusters in xylarialean endophytes.</title>
        <authorList>
            <person name="Franco M.E.E."/>
            <person name="Wisecaver J.H."/>
            <person name="Arnold A.E."/>
            <person name="Ju Y.M."/>
            <person name="Slot J.C."/>
            <person name="Ahrendt S."/>
            <person name="Moore L.P."/>
            <person name="Eastman K.E."/>
            <person name="Scott K."/>
            <person name="Konkel Z."/>
            <person name="Mondo S.J."/>
            <person name="Kuo A."/>
            <person name="Hayes R.D."/>
            <person name="Haridas S."/>
            <person name="Andreopoulos B."/>
            <person name="Riley R."/>
            <person name="LaButti K."/>
            <person name="Pangilinan J."/>
            <person name="Lipzen A."/>
            <person name="Amirebrahimi M."/>
            <person name="Yan J."/>
            <person name="Adam C."/>
            <person name="Keymanesh K."/>
            <person name="Ng V."/>
            <person name="Louie K."/>
            <person name="Northen T."/>
            <person name="Drula E."/>
            <person name="Henrissat B."/>
            <person name="Hsieh H.M."/>
            <person name="Youens-Clark K."/>
            <person name="Lutzoni F."/>
            <person name="Miadlikowska J."/>
            <person name="Eastwood D.C."/>
            <person name="Hamelin R.C."/>
            <person name="Grigoriev I.V."/>
            <person name="U'Ren J.M."/>
        </authorList>
    </citation>
    <scope>NUCLEOTIDE SEQUENCE [LARGE SCALE GENOMIC DNA]</scope>
    <source>
        <strain evidence="1 2">CBS 119005</strain>
    </source>
</reference>
<proteinExistence type="predicted"/>
<evidence type="ECO:0000313" key="1">
    <source>
        <dbReference type="EMBL" id="KAI4865207.1"/>
    </source>
</evidence>
<sequence length="274" mass="30238">MLALTAPTRILLFSFVAFCLDAVVSTETTSDSIMAMRRGPPLLFPAAAKHTATVIFAHGLGDTGYGWAPVVENWRRRERLDEVKFILPHAPRMPVTAADGMPVPAWYDIFALSGKTDDIRKEQDERGILQSREYFNGLIQAEMDSGIAANRIILGGFSQGGAISLFTGLTAKVKLAGIVALSCYLPLDAKFVDFVKENDNNRKTPILMCHGEEDQVVPTNFGKLSYENLKTQGFDVTMKLYPGMPHSADLEELNDVEAFLRSRLPPEADKKSEL</sequence>
<dbReference type="Proteomes" id="UP001497700">
    <property type="component" value="Unassembled WGS sequence"/>
</dbReference>
<dbReference type="EMBL" id="MU393475">
    <property type="protein sequence ID" value="KAI4865207.1"/>
    <property type="molecule type" value="Genomic_DNA"/>
</dbReference>
<comment type="caution">
    <text evidence="1">The sequence shown here is derived from an EMBL/GenBank/DDBJ whole genome shotgun (WGS) entry which is preliminary data.</text>
</comment>
<organism evidence="1 2">
    <name type="scientific">Hypoxylon rubiginosum</name>
    <dbReference type="NCBI Taxonomy" id="110542"/>
    <lineage>
        <taxon>Eukaryota</taxon>
        <taxon>Fungi</taxon>
        <taxon>Dikarya</taxon>
        <taxon>Ascomycota</taxon>
        <taxon>Pezizomycotina</taxon>
        <taxon>Sordariomycetes</taxon>
        <taxon>Xylariomycetidae</taxon>
        <taxon>Xylariales</taxon>
        <taxon>Hypoxylaceae</taxon>
        <taxon>Hypoxylon</taxon>
    </lineage>
</organism>
<gene>
    <name evidence="1" type="ORF">F4820DRAFT_421242</name>
</gene>
<accession>A0ACB9Z0L9</accession>